<dbReference type="Proteomes" id="UP001237105">
    <property type="component" value="Unassembled WGS sequence"/>
</dbReference>
<feature type="compositionally biased region" description="Basic and acidic residues" evidence="1">
    <location>
        <begin position="44"/>
        <end position="57"/>
    </location>
</feature>
<accession>A0ABT6T5U4</accession>
<dbReference type="RefSeq" id="WP_282539067.1">
    <property type="nucleotide sequence ID" value="NZ_JASCIS010000050.1"/>
</dbReference>
<proteinExistence type="predicted"/>
<reference evidence="2 3" key="1">
    <citation type="submission" date="2023-05" db="EMBL/GenBank/DDBJ databases">
        <title>Draft genome sequence of Streptomyces sp. B-S-A12 isolated from a cave soil in Thailand.</title>
        <authorList>
            <person name="Chamroensaksri N."/>
            <person name="Muangham S."/>
        </authorList>
    </citation>
    <scope>NUCLEOTIDE SEQUENCE [LARGE SCALE GENOMIC DNA]</scope>
    <source>
        <strain evidence="2 3">B-S-A12</strain>
    </source>
</reference>
<dbReference type="EMBL" id="JASCIS010000050">
    <property type="protein sequence ID" value="MDI3423225.1"/>
    <property type="molecule type" value="Genomic_DNA"/>
</dbReference>
<gene>
    <name evidence="2" type="ORF">QIT00_32580</name>
</gene>
<sequence length="65" mass="7528">MYEYEMQRMRSDELIAEAETHRLVAEARAAAREGGSRRSGRRSGSRDPEGRVNEPSRRFRFTRAA</sequence>
<evidence type="ECO:0000313" key="3">
    <source>
        <dbReference type="Proteomes" id="UP001237105"/>
    </source>
</evidence>
<comment type="caution">
    <text evidence="2">The sequence shown here is derived from an EMBL/GenBank/DDBJ whole genome shotgun (WGS) entry which is preliminary data.</text>
</comment>
<protein>
    <submittedName>
        <fullName evidence="2">Uncharacterized protein</fullName>
    </submittedName>
</protein>
<organism evidence="2 3">
    <name type="scientific">Streptomyces luteolus</name>
    <dbReference type="NCBI Taxonomy" id="3043615"/>
    <lineage>
        <taxon>Bacteria</taxon>
        <taxon>Bacillati</taxon>
        <taxon>Actinomycetota</taxon>
        <taxon>Actinomycetes</taxon>
        <taxon>Kitasatosporales</taxon>
        <taxon>Streptomycetaceae</taxon>
        <taxon>Streptomyces</taxon>
    </lineage>
</organism>
<feature type="region of interest" description="Disordered" evidence="1">
    <location>
        <begin position="27"/>
        <end position="65"/>
    </location>
</feature>
<keyword evidence="3" id="KW-1185">Reference proteome</keyword>
<feature type="compositionally biased region" description="Basic and acidic residues" evidence="1">
    <location>
        <begin position="27"/>
        <end position="36"/>
    </location>
</feature>
<name>A0ABT6T5U4_9ACTN</name>
<evidence type="ECO:0000256" key="1">
    <source>
        <dbReference type="SAM" id="MobiDB-lite"/>
    </source>
</evidence>
<evidence type="ECO:0000313" key="2">
    <source>
        <dbReference type="EMBL" id="MDI3423225.1"/>
    </source>
</evidence>